<dbReference type="PANTHER" id="PTHR30146:SF138">
    <property type="entry name" value="TRANSCRIPTIONAL REGULATORY PROTEIN"/>
    <property type="match status" value="1"/>
</dbReference>
<feature type="domain" description="HTH cro/C1-type" evidence="5">
    <location>
        <begin position="16"/>
        <end position="38"/>
    </location>
</feature>
<dbReference type="SUPFAM" id="SSF53822">
    <property type="entry name" value="Periplasmic binding protein-like I"/>
    <property type="match status" value="1"/>
</dbReference>
<dbReference type="RefSeq" id="WP_345471567.1">
    <property type="nucleotide sequence ID" value="NZ_BAABHF010000045.1"/>
</dbReference>
<dbReference type="InterPro" id="IPR010982">
    <property type="entry name" value="Lambda_DNA-bd_dom_sf"/>
</dbReference>
<dbReference type="CDD" id="cd06267">
    <property type="entry name" value="PBP1_LacI_sugar_binding-like"/>
    <property type="match status" value="1"/>
</dbReference>
<evidence type="ECO:0000259" key="4">
    <source>
        <dbReference type="PROSITE" id="PS50932"/>
    </source>
</evidence>
<evidence type="ECO:0000256" key="3">
    <source>
        <dbReference type="ARBA" id="ARBA00023163"/>
    </source>
</evidence>
<keyword evidence="3" id="KW-0804">Transcription</keyword>
<sequence length="359" mass="37376">MPTKRDPSGAGGRRVTIADVAEKAGVSRATVSRVLNGQDTVDPVLAGRVRQVSRRLGYHPSAIAQGLARGASQTVGVVVPDLANPFFPEVVKALTVAAGNDGFSVVVADSDEDPEAELRLIQDVSRRVDGLVLCSPRARIADLRRVVRKGLPMVCTNRLADPPLTASVMIDSGRGMQAVIAHLGELGHRRIAYLAGPPSSSSNADRLHALERSLPDAVVIPTGSKSQEGYASAAAAAEAGATAIICFNDLVAFGALARLRTLGVAVPAEMSVVGFDDIPAADFVHPALTTVRLPKAELGRRSWEVLRDRLGDRGTSASVRLEPTLVVRESTGKAIDTAEDAVGKIASGATITAGEHAGS</sequence>
<keyword evidence="2" id="KW-0238">DNA-binding</keyword>
<dbReference type="CDD" id="cd01392">
    <property type="entry name" value="HTH_LacI"/>
    <property type="match status" value="1"/>
</dbReference>
<dbReference type="PRINTS" id="PR00036">
    <property type="entry name" value="HTHLACI"/>
</dbReference>
<keyword evidence="1" id="KW-0805">Transcription regulation</keyword>
<dbReference type="EMBL" id="BAABHF010000045">
    <property type="protein sequence ID" value="GAA4509993.1"/>
    <property type="molecule type" value="Genomic_DNA"/>
</dbReference>
<keyword evidence="7" id="KW-1185">Reference proteome</keyword>
<comment type="caution">
    <text evidence="6">The sequence shown here is derived from an EMBL/GenBank/DDBJ whole genome shotgun (WGS) entry which is preliminary data.</text>
</comment>
<evidence type="ECO:0000256" key="2">
    <source>
        <dbReference type="ARBA" id="ARBA00023125"/>
    </source>
</evidence>
<evidence type="ECO:0000256" key="1">
    <source>
        <dbReference type="ARBA" id="ARBA00023015"/>
    </source>
</evidence>
<dbReference type="Pfam" id="PF00356">
    <property type="entry name" value="LacI"/>
    <property type="match status" value="1"/>
</dbReference>
<dbReference type="InterPro" id="IPR000843">
    <property type="entry name" value="HTH_LacI"/>
</dbReference>
<dbReference type="PROSITE" id="PS00356">
    <property type="entry name" value="HTH_LACI_1"/>
    <property type="match status" value="1"/>
</dbReference>
<evidence type="ECO:0000313" key="6">
    <source>
        <dbReference type="EMBL" id="GAA4509993.1"/>
    </source>
</evidence>
<dbReference type="Gene3D" id="3.40.50.2300">
    <property type="match status" value="2"/>
</dbReference>
<gene>
    <name evidence="6" type="ORF">GCM10023191_072010</name>
</gene>
<evidence type="ECO:0008006" key="8">
    <source>
        <dbReference type="Google" id="ProtNLM"/>
    </source>
</evidence>
<feature type="domain" description="HTH lacI-type" evidence="4">
    <location>
        <begin position="15"/>
        <end position="69"/>
    </location>
</feature>
<name>A0ABP8QS52_9ACTN</name>
<organism evidence="6 7">
    <name type="scientific">Actinoallomurus oryzae</name>
    <dbReference type="NCBI Taxonomy" id="502180"/>
    <lineage>
        <taxon>Bacteria</taxon>
        <taxon>Bacillati</taxon>
        <taxon>Actinomycetota</taxon>
        <taxon>Actinomycetes</taxon>
        <taxon>Streptosporangiales</taxon>
        <taxon>Thermomonosporaceae</taxon>
        <taxon>Actinoallomurus</taxon>
    </lineage>
</organism>
<dbReference type="Proteomes" id="UP001500503">
    <property type="component" value="Unassembled WGS sequence"/>
</dbReference>
<accession>A0ABP8QS52</accession>
<reference evidence="7" key="1">
    <citation type="journal article" date="2019" name="Int. J. Syst. Evol. Microbiol.">
        <title>The Global Catalogue of Microorganisms (GCM) 10K type strain sequencing project: providing services to taxonomists for standard genome sequencing and annotation.</title>
        <authorList>
            <consortium name="The Broad Institute Genomics Platform"/>
            <consortium name="The Broad Institute Genome Sequencing Center for Infectious Disease"/>
            <person name="Wu L."/>
            <person name="Ma J."/>
        </authorList>
    </citation>
    <scope>NUCLEOTIDE SEQUENCE [LARGE SCALE GENOMIC DNA]</scope>
    <source>
        <strain evidence="7">JCM 17933</strain>
    </source>
</reference>
<dbReference type="Pfam" id="PF13377">
    <property type="entry name" value="Peripla_BP_3"/>
    <property type="match status" value="1"/>
</dbReference>
<dbReference type="InterPro" id="IPR028082">
    <property type="entry name" value="Peripla_BP_I"/>
</dbReference>
<dbReference type="InterPro" id="IPR001387">
    <property type="entry name" value="Cro/C1-type_HTH"/>
</dbReference>
<evidence type="ECO:0000313" key="7">
    <source>
        <dbReference type="Proteomes" id="UP001500503"/>
    </source>
</evidence>
<dbReference type="InterPro" id="IPR046335">
    <property type="entry name" value="LacI/GalR-like_sensor"/>
</dbReference>
<dbReference type="SUPFAM" id="SSF47413">
    <property type="entry name" value="lambda repressor-like DNA-binding domains"/>
    <property type="match status" value="1"/>
</dbReference>
<dbReference type="PANTHER" id="PTHR30146">
    <property type="entry name" value="LACI-RELATED TRANSCRIPTIONAL REPRESSOR"/>
    <property type="match status" value="1"/>
</dbReference>
<protein>
    <recommendedName>
        <fullName evidence="8">LacI family transcriptional regulator</fullName>
    </recommendedName>
</protein>
<proteinExistence type="predicted"/>
<evidence type="ECO:0000259" key="5">
    <source>
        <dbReference type="PROSITE" id="PS50943"/>
    </source>
</evidence>
<dbReference type="SMART" id="SM00354">
    <property type="entry name" value="HTH_LACI"/>
    <property type="match status" value="1"/>
</dbReference>
<dbReference type="PROSITE" id="PS50932">
    <property type="entry name" value="HTH_LACI_2"/>
    <property type="match status" value="1"/>
</dbReference>
<dbReference type="Gene3D" id="1.10.260.40">
    <property type="entry name" value="lambda repressor-like DNA-binding domains"/>
    <property type="match status" value="1"/>
</dbReference>
<dbReference type="PROSITE" id="PS50943">
    <property type="entry name" value="HTH_CROC1"/>
    <property type="match status" value="1"/>
</dbReference>